<name>W1YFK1_9ZZZZ</name>
<organism evidence="1">
    <name type="scientific">human gut metagenome</name>
    <dbReference type="NCBI Taxonomy" id="408170"/>
    <lineage>
        <taxon>unclassified sequences</taxon>
        <taxon>metagenomes</taxon>
        <taxon>organismal metagenomes</taxon>
    </lineage>
</organism>
<protein>
    <submittedName>
        <fullName evidence="1">Uncharacterized protein</fullName>
    </submittedName>
</protein>
<proteinExistence type="predicted"/>
<accession>W1YFK1</accession>
<gene>
    <name evidence="1" type="ORF">Q604_UNBC06159G0001</name>
</gene>
<reference evidence="1" key="1">
    <citation type="submission" date="2013-12" db="EMBL/GenBank/DDBJ databases">
        <title>A Varibaculum cambriense genome reconstructed from a premature infant gut community with otherwise low bacterial novelty that shifts toward anaerobic metabolism during the third week of life.</title>
        <authorList>
            <person name="Brown C.T."/>
            <person name="Sharon I."/>
            <person name="Thomas B.C."/>
            <person name="Castelle C.J."/>
            <person name="Morowitz M.J."/>
            <person name="Banfield J.F."/>
        </authorList>
    </citation>
    <scope>NUCLEOTIDE SEQUENCE</scope>
</reference>
<sequence>MEHVSQVLGAVVGDLDRNVIGMGG</sequence>
<evidence type="ECO:0000313" key="1">
    <source>
        <dbReference type="EMBL" id="ETJ39949.1"/>
    </source>
</evidence>
<dbReference type="EMBL" id="AZMM01006159">
    <property type="protein sequence ID" value="ETJ39949.1"/>
    <property type="molecule type" value="Genomic_DNA"/>
</dbReference>
<feature type="non-terminal residue" evidence="1">
    <location>
        <position position="24"/>
    </location>
</feature>
<comment type="caution">
    <text evidence="1">The sequence shown here is derived from an EMBL/GenBank/DDBJ whole genome shotgun (WGS) entry which is preliminary data.</text>
</comment>
<dbReference type="AlphaFoldDB" id="W1YFK1"/>